<gene>
    <name evidence="1" type="ORF">DAA48_21315</name>
</gene>
<dbReference type="InterPro" id="IPR016181">
    <property type="entry name" value="Acyl_CoA_acyltransferase"/>
</dbReference>
<evidence type="ECO:0000313" key="2">
    <source>
        <dbReference type="Proteomes" id="UP000241986"/>
    </source>
</evidence>
<organism evidence="1 2">
    <name type="scientific">Aeromonas veronii</name>
    <dbReference type="NCBI Taxonomy" id="654"/>
    <lineage>
        <taxon>Bacteria</taxon>
        <taxon>Pseudomonadati</taxon>
        <taxon>Pseudomonadota</taxon>
        <taxon>Gammaproteobacteria</taxon>
        <taxon>Aeromonadales</taxon>
        <taxon>Aeromonadaceae</taxon>
        <taxon>Aeromonas</taxon>
    </lineage>
</organism>
<dbReference type="AlphaFoldDB" id="A0A2T4MWM2"/>
<sequence>MVSLDRVFEVATDGFNGNIEAYLANAHEEYAVNFLNRLVDDSELISRFEELSKKNNLEILVIKSLNVEEEYRGNGYGSSILDGILCESDCDIALLEVDMGETQVEGFDLLEFYLRHGFEILSGNILIYPAGAVPVISPNRGA</sequence>
<evidence type="ECO:0000313" key="1">
    <source>
        <dbReference type="EMBL" id="PTH78981.1"/>
    </source>
</evidence>
<proteinExistence type="predicted"/>
<dbReference type="Proteomes" id="UP000241986">
    <property type="component" value="Unassembled WGS sequence"/>
</dbReference>
<dbReference type="SUPFAM" id="SSF55729">
    <property type="entry name" value="Acyl-CoA N-acyltransferases (Nat)"/>
    <property type="match status" value="1"/>
</dbReference>
<dbReference type="Gene3D" id="3.40.630.30">
    <property type="match status" value="1"/>
</dbReference>
<reference evidence="1 2" key="1">
    <citation type="submission" date="2018-03" db="EMBL/GenBank/DDBJ databases">
        <title>Aeromonas veronii whole genome sequencing and analysis.</title>
        <authorList>
            <person name="Xie H."/>
            <person name="Liu T."/>
            <person name="Wang K."/>
        </authorList>
    </citation>
    <scope>NUCLEOTIDE SEQUENCE [LARGE SCALE GENOMIC DNA]</scope>
    <source>
        <strain evidence="1 2">XH.VA.1</strain>
    </source>
</reference>
<protein>
    <recommendedName>
        <fullName evidence="3">N-acetyltransferase domain-containing protein</fullName>
    </recommendedName>
</protein>
<evidence type="ECO:0008006" key="3">
    <source>
        <dbReference type="Google" id="ProtNLM"/>
    </source>
</evidence>
<comment type="caution">
    <text evidence="1">The sequence shown here is derived from an EMBL/GenBank/DDBJ whole genome shotgun (WGS) entry which is preliminary data.</text>
</comment>
<dbReference type="EMBL" id="PZKL01000045">
    <property type="protein sequence ID" value="PTH78981.1"/>
    <property type="molecule type" value="Genomic_DNA"/>
</dbReference>
<accession>A0A2T4MWM2</accession>
<dbReference type="RefSeq" id="WP_107684606.1">
    <property type="nucleotide sequence ID" value="NZ_PZKL01000045.1"/>
</dbReference>
<name>A0A2T4MWM2_AERVE</name>